<proteinExistence type="predicted"/>
<reference evidence="1 2" key="1">
    <citation type="submission" date="2024-03" db="EMBL/GenBank/DDBJ databases">
        <authorList>
            <person name="Gkanogiannis A."/>
            <person name="Becerra Lopez-Lavalle L."/>
        </authorList>
    </citation>
    <scope>NUCLEOTIDE SEQUENCE [LARGE SCALE GENOMIC DNA]</scope>
</reference>
<evidence type="ECO:0000313" key="1">
    <source>
        <dbReference type="EMBL" id="CAK9318139.1"/>
    </source>
</evidence>
<dbReference type="EMBL" id="OZ021737">
    <property type="protein sequence ID" value="CAK9318139.1"/>
    <property type="molecule type" value="Genomic_DNA"/>
</dbReference>
<sequence>MEFLEIENNPLLPTWFALAAPQSRSLTQGAWRFPHEKQQKVWEWRWPLEAAISMPVNHILCSPTQSLLKFQRFLMELPSINLHLRLLLLLLPLIFPTTHFGFDQLPRV</sequence>
<name>A0ABP0YCC3_9ROSI</name>
<keyword evidence="2" id="KW-1185">Reference proteome</keyword>
<accession>A0ABP0YCC3</accession>
<gene>
    <name evidence="1" type="ORF">CITCOLO1_LOCUS10097</name>
</gene>
<dbReference type="Proteomes" id="UP001642487">
    <property type="component" value="Chromosome 3"/>
</dbReference>
<protein>
    <submittedName>
        <fullName evidence="1">Uncharacterized protein</fullName>
    </submittedName>
</protein>
<organism evidence="1 2">
    <name type="scientific">Citrullus colocynthis</name>
    <name type="common">colocynth</name>
    <dbReference type="NCBI Taxonomy" id="252529"/>
    <lineage>
        <taxon>Eukaryota</taxon>
        <taxon>Viridiplantae</taxon>
        <taxon>Streptophyta</taxon>
        <taxon>Embryophyta</taxon>
        <taxon>Tracheophyta</taxon>
        <taxon>Spermatophyta</taxon>
        <taxon>Magnoliopsida</taxon>
        <taxon>eudicotyledons</taxon>
        <taxon>Gunneridae</taxon>
        <taxon>Pentapetalae</taxon>
        <taxon>rosids</taxon>
        <taxon>fabids</taxon>
        <taxon>Cucurbitales</taxon>
        <taxon>Cucurbitaceae</taxon>
        <taxon>Benincaseae</taxon>
        <taxon>Citrullus</taxon>
    </lineage>
</organism>
<evidence type="ECO:0000313" key="2">
    <source>
        <dbReference type="Proteomes" id="UP001642487"/>
    </source>
</evidence>